<dbReference type="OrthoDB" id="3210980at2"/>
<sequence length="225" mass="25031">MADIYAFPLGTPTAARANGKESHAADMPMNKPLDVPDAVWNAVLSVRNMQRVNGVAYREIPIPCALADFGIGVALEGSPYLDEKTYFRNDRGMMGSHCVKADGWIMVLYSCEYRDDWHSHWRCVAFASLPLPHEEEDCLAPSMYWDSMLDRLDGAYAQDVSGTVTVTRNTAFGLIRNVPRAGCELRVSWTPLDYADGGLDAGAQVESWAWFLRSMTQSEEDVPVE</sequence>
<dbReference type="InterPro" id="IPR021555">
    <property type="entry name" value="DUF3000"/>
</dbReference>
<dbReference type="EMBL" id="AZMV01000001">
    <property type="protein sequence ID" value="ETY72087.1"/>
    <property type="molecule type" value="Genomic_DNA"/>
</dbReference>
<comment type="caution">
    <text evidence="1">The sequence shown here is derived from an EMBL/GenBank/DDBJ whole genome shotgun (WGS) entry which is preliminary data.</text>
</comment>
<reference evidence="1 2" key="1">
    <citation type="journal article" date="2014" name="Genome Announc.">
        <title>The Genome Sequence of Bifidobacterium moukalabense DSM 27321 Highlights the Close Phylogenetic Relatedness with the Bifidobacterium dentium Taxon.</title>
        <authorList>
            <person name="Lugli G.A."/>
            <person name="Duranti S."/>
            <person name="Milani C."/>
            <person name="Turroni F."/>
            <person name="Viappiani A."/>
            <person name="Mangifesta M."/>
            <person name="van Sinderen D."/>
            <person name="Ventura M."/>
        </authorList>
    </citation>
    <scope>NUCLEOTIDE SEQUENCE [LARGE SCALE GENOMIC DNA]</scope>
    <source>
        <strain evidence="1 2">DSM 27321</strain>
    </source>
</reference>
<proteinExistence type="predicted"/>
<dbReference type="GeneID" id="97502687"/>
<dbReference type="Proteomes" id="UP000019155">
    <property type="component" value="Unassembled WGS sequence"/>
</dbReference>
<dbReference type="AlphaFoldDB" id="W4NAJ5"/>
<keyword evidence="2" id="KW-1185">Reference proteome</keyword>
<dbReference type="Pfam" id="PF11452">
    <property type="entry name" value="DUF3000"/>
    <property type="match status" value="1"/>
</dbReference>
<gene>
    <name evidence="1" type="ORF">BMOU_0092</name>
</gene>
<evidence type="ECO:0008006" key="3">
    <source>
        <dbReference type="Google" id="ProtNLM"/>
    </source>
</evidence>
<accession>W4NAJ5</accession>
<protein>
    <recommendedName>
        <fullName evidence="3">Permease</fullName>
    </recommendedName>
</protein>
<organism evidence="1 2">
    <name type="scientific">Bifidobacterium moukalabense DSM 27321</name>
    <dbReference type="NCBI Taxonomy" id="1435051"/>
    <lineage>
        <taxon>Bacteria</taxon>
        <taxon>Bacillati</taxon>
        <taxon>Actinomycetota</taxon>
        <taxon>Actinomycetes</taxon>
        <taxon>Bifidobacteriales</taxon>
        <taxon>Bifidobacteriaceae</taxon>
        <taxon>Bifidobacterium</taxon>
    </lineage>
</organism>
<dbReference type="eggNOG" id="ENOG5031Y2Q">
    <property type="taxonomic scope" value="Bacteria"/>
</dbReference>
<evidence type="ECO:0000313" key="1">
    <source>
        <dbReference type="EMBL" id="ETY72087.1"/>
    </source>
</evidence>
<dbReference type="PATRIC" id="fig|1435051.3.peg.89"/>
<dbReference type="STRING" id="1435051.BMOU_0092"/>
<name>W4NAJ5_9BIFI</name>
<evidence type="ECO:0000313" key="2">
    <source>
        <dbReference type="Proteomes" id="UP000019155"/>
    </source>
</evidence>
<dbReference type="RefSeq" id="WP_034873742.1">
    <property type="nucleotide sequence ID" value="NZ_AZMV01000001.1"/>
</dbReference>